<evidence type="ECO:0000313" key="1">
    <source>
        <dbReference type="EMBL" id="GHO56151.1"/>
    </source>
</evidence>
<organism evidence="1 2">
    <name type="scientific">Ktedonobacter robiniae</name>
    <dbReference type="NCBI Taxonomy" id="2778365"/>
    <lineage>
        <taxon>Bacteria</taxon>
        <taxon>Bacillati</taxon>
        <taxon>Chloroflexota</taxon>
        <taxon>Ktedonobacteria</taxon>
        <taxon>Ktedonobacterales</taxon>
        <taxon>Ktedonobacteraceae</taxon>
        <taxon>Ktedonobacter</taxon>
    </lineage>
</organism>
<comment type="caution">
    <text evidence="1">The sequence shown here is derived from an EMBL/GenBank/DDBJ whole genome shotgun (WGS) entry which is preliminary data.</text>
</comment>
<reference evidence="1 2" key="1">
    <citation type="journal article" date="2021" name="Int. J. Syst. Evol. Microbiol.">
        <title>Reticulibacter mediterranei gen. nov., sp. nov., within the new family Reticulibacteraceae fam. nov., and Ktedonospora formicarum gen. nov., sp. nov., Ktedonobacter robiniae sp. nov., Dictyobacter formicarum sp. nov. and Dictyobacter arantiisoli sp. nov., belonging to the class Ktedonobacteria.</title>
        <authorList>
            <person name="Yabe S."/>
            <person name="Zheng Y."/>
            <person name="Wang C.M."/>
            <person name="Sakai Y."/>
            <person name="Abe K."/>
            <person name="Yokota A."/>
            <person name="Donadio S."/>
            <person name="Cavaletti L."/>
            <person name="Monciardini P."/>
        </authorList>
    </citation>
    <scope>NUCLEOTIDE SEQUENCE [LARGE SCALE GENOMIC DNA]</scope>
    <source>
        <strain evidence="1 2">SOSP1-30</strain>
    </source>
</reference>
<name>A0ABQ3UTM8_9CHLR</name>
<gene>
    <name evidence="1" type="ORF">KSB_46260</name>
</gene>
<dbReference type="EMBL" id="BNJG01000002">
    <property type="protein sequence ID" value="GHO56151.1"/>
    <property type="molecule type" value="Genomic_DNA"/>
</dbReference>
<proteinExistence type="predicted"/>
<sequence>MSNLIVIRIVPQSPVNAATFTNYLSYQGGLQITAYDLSFNSPTSGQSVGTAAYVTPIAGPEPPDPVPYNPGDVPASPNYGNARIAQQVDLIPVGPDPNNPLQTDDAYYQYESVATAVIEIPSPAVGQTTFENLRLVATWGSGVNSVAIPVSGDYYSVALTPGPAPDPSQWSSLQPSLYFSLPAPPVTASTVSFTLPSDGTPPPFASLLSAVQSTLNVDPSGPQPNLGKLSAAQCRNIAYEIIWSQQKPLPTPPDPIENLYTDPPNNGVLLSGTTPNQNEGDRQQFEGNLQGYYATANAQADRLAGFVYTLSAAIACSELSLQATSVHFQFPIIVDPGKAPPAGISEATVLLTNGNAPMNPSFAVPAEYFYALGLGLPSQVTPQQQYQMACLASEQQILPKLHHAIDTGIISAPVPPPIPRIPMHLRSHPNRRCAS</sequence>
<keyword evidence="2" id="KW-1185">Reference proteome</keyword>
<accession>A0ABQ3UTM8</accession>
<evidence type="ECO:0000313" key="2">
    <source>
        <dbReference type="Proteomes" id="UP000654345"/>
    </source>
</evidence>
<protein>
    <submittedName>
        <fullName evidence="1">Uncharacterized protein</fullName>
    </submittedName>
</protein>
<dbReference type="RefSeq" id="WP_201372718.1">
    <property type="nucleotide sequence ID" value="NZ_BNJG01000002.1"/>
</dbReference>
<dbReference type="Proteomes" id="UP000654345">
    <property type="component" value="Unassembled WGS sequence"/>
</dbReference>